<keyword evidence="3" id="KW-1185">Reference proteome</keyword>
<gene>
    <name evidence="2" type="ORF">EXIGLDRAFT_230713</name>
    <name evidence="1" type="ORF">EXIGLDRAFT_343950</name>
</gene>
<dbReference type="AlphaFoldDB" id="A0A165E5R7"/>
<accession>A0A165E5R7</accession>
<proteinExistence type="predicted"/>
<dbReference type="EMBL" id="KV426165">
    <property type="protein sequence ID" value="KZV86130.1"/>
    <property type="molecule type" value="Genomic_DNA"/>
</dbReference>
<name>A0A165E5R7_EXIGL</name>
<reference evidence="2 3" key="1">
    <citation type="journal article" date="2016" name="Mol. Biol. Evol.">
        <title>Comparative Genomics of Early-Diverging Mushroom-Forming Fungi Provides Insights into the Origins of Lignocellulose Decay Capabilities.</title>
        <authorList>
            <person name="Nagy L.G."/>
            <person name="Riley R."/>
            <person name="Tritt A."/>
            <person name="Adam C."/>
            <person name="Daum C."/>
            <person name="Floudas D."/>
            <person name="Sun H."/>
            <person name="Yadav J.S."/>
            <person name="Pangilinan J."/>
            <person name="Larsson K.H."/>
            <person name="Matsuura K."/>
            <person name="Barry K."/>
            <person name="Labutti K."/>
            <person name="Kuo R."/>
            <person name="Ohm R.A."/>
            <person name="Bhattacharya S.S."/>
            <person name="Shirouzu T."/>
            <person name="Yoshinaga Y."/>
            <person name="Martin F.M."/>
            <person name="Grigoriev I.V."/>
            <person name="Hibbett D.S."/>
        </authorList>
    </citation>
    <scope>NUCLEOTIDE SEQUENCE [LARGE SCALE GENOMIC DNA]</scope>
    <source>
        <strain evidence="2 3">HHB12029</strain>
    </source>
</reference>
<evidence type="ECO:0000313" key="3">
    <source>
        <dbReference type="Proteomes" id="UP000077266"/>
    </source>
</evidence>
<evidence type="ECO:0000313" key="1">
    <source>
        <dbReference type="EMBL" id="KZV82468.1"/>
    </source>
</evidence>
<protein>
    <submittedName>
        <fullName evidence="2">Uncharacterized protein</fullName>
    </submittedName>
</protein>
<sequence>MPRRFSGRTVHVLYPMSDLRAHMRHRLSPRWPFPHCVASCRHCTHRDFHVHMHDLLSLFGCDNLSHILAVLPPPVICLSNLVAPYEHRGV</sequence>
<organism evidence="2 3">
    <name type="scientific">Exidia glandulosa HHB12029</name>
    <dbReference type="NCBI Taxonomy" id="1314781"/>
    <lineage>
        <taxon>Eukaryota</taxon>
        <taxon>Fungi</taxon>
        <taxon>Dikarya</taxon>
        <taxon>Basidiomycota</taxon>
        <taxon>Agaricomycotina</taxon>
        <taxon>Agaricomycetes</taxon>
        <taxon>Auriculariales</taxon>
        <taxon>Exidiaceae</taxon>
        <taxon>Exidia</taxon>
    </lineage>
</organism>
<dbReference type="Proteomes" id="UP000077266">
    <property type="component" value="Unassembled WGS sequence"/>
</dbReference>
<dbReference type="EMBL" id="KV426321">
    <property type="protein sequence ID" value="KZV82468.1"/>
    <property type="molecule type" value="Genomic_DNA"/>
</dbReference>
<evidence type="ECO:0000313" key="2">
    <source>
        <dbReference type="EMBL" id="KZV86130.1"/>
    </source>
</evidence>